<dbReference type="EMBL" id="HBEP01028666">
    <property type="protein sequence ID" value="CAD8501537.1"/>
    <property type="molecule type" value="Transcribed_RNA"/>
</dbReference>
<name>A0A7S0F3I5_9EUKA</name>
<accession>A0A7S0F3I5</accession>
<keyword evidence="1" id="KW-1133">Transmembrane helix</keyword>
<protein>
    <submittedName>
        <fullName evidence="2">Uncharacterized protein</fullName>
    </submittedName>
</protein>
<keyword evidence="1" id="KW-0812">Transmembrane</keyword>
<proteinExistence type="predicted"/>
<dbReference type="AlphaFoldDB" id="A0A7S0F3I5"/>
<reference evidence="2" key="1">
    <citation type="submission" date="2021-01" db="EMBL/GenBank/DDBJ databases">
        <authorList>
            <person name="Corre E."/>
            <person name="Pelletier E."/>
            <person name="Niang G."/>
            <person name="Scheremetjew M."/>
            <person name="Finn R."/>
            <person name="Kale V."/>
            <person name="Holt S."/>
            <person name="Cochrane G."/>
            <person name="Meng A."/>
            <person name="Brown T."/>
            <person name="Cohen L."/>
        </authorList>
    </citation>
    <scope>NUCLEOTIDE SEQUENCE</scope>
    <source>
        <strain evidence="2">CCMP1374</strain>
    </source>
</reference>
<evidence type="ECO:0000313" key="2">
    <source>
        <dbReference type="EMBL" id="CAD8501537.1"/>
    </source>
</evidence>
<evidence type="ECO:0000256" key="1">
    <source>
        <dbReference type="SAM" id="Phobius"/>
    </source>
</evidence>
<organism evidence="2">
    <name type="scientific">Phaeocystis antarctica</name>
    <dbReference type="NCBI Taxonomy" id="33657"/>
    <lineage>
        <taxon>Eukaryota</taxon>
        <taxon>Haptista</taxon>
        <taxon>Haptophyta</taxon>
        <taxon>Prymnesiophyceae</taxon>
        <taxon>Phaeocystales</taxon>
        <taxon>Phaeocystaceae</taxon>
        <taxon>Phaeocystis</taxon>
    </lineage>
</organism>
<keyword evidence="1" id="KW-0472">Membrane</keyword>
<feature type="transmembrane region" description="Helical" evidence="1">
    <location>
        <begin position="186"/>
        <end position="208"/>
    </location>
</feature>
<sequence>MNLVVDLGPALGQPGYPEAGTLRAHPEWKDFWAKVESDMAVCPRIELTTGQMETLRGEAGGASAMCGAEEVKKATEEVVLTFTASGSVSDYSDTSGLQQKIATAAGVDKSRVTISVVAASVIITATIAVPADTTAVAVQESLSSTLGTVATATAVLGITVESAPDMTTVKVQEEESSDSGLTDGEVAGIAIGATVGGVVLLVLVGLLLRSLLFKDAKPVFTCLEKSTAETKAAPV</sequence>
<gene>
    <name evidence="2" type="ORF">PANT1444_LOCUS16273</name>
</gene>